<gene>
    <name evidence="13" type="ORF">I6U50_12375</name>
</gene>
<dbReference type="NCBIfam" id="TIGR04056">
    <property type="entry name" value="OMP_RagA_SusC"/>
    <property type="match status" value="1"/>
</dbReference>
<evidence type="ECO:0000256" key="2">
    <source>
        <dbReference type="ARBA" id="ARBA00022448"/>
    </source>
</evidence>
<keyword evidence="4 8" id="KW-0812">Transmembrane</keyword>
<dbReference type="NCBIfam" id="TIGR04057">
    <property type="entry name" value="SusC_RagA_signa"/>
    <property type="match status" value="1"/>
</dbReference>
<comment type="similarity">
    <text evidence="8 9">Belongs to the TonB-dependent receptor family.</text>
</comment>
<dbReference type="Gene3D" id="2.170.130.10">
    <property type="entry name" value="TonB-dependent receptor, plug domain"/>
    <property type="match status" value="1"/>
</dbReference>
<dbReference type="SUPFAM" id="SSF49464">
    <property type="entry name" value="Carboxypeptidase regulatory domain-like"/>
    <property type="match status" value="1"/>
</dbReference>
<evidence type="ECO:0000256" key="9">
    <source>
        <dbReference type="RuleBase" id="RU003357"/>
    </source>
</evidence>
<protein>
    <submittedName>
        <fullName evidence="13">TonB-dependent receptor</fullName>
    </submittedName>
</protein>
<keyword evidence="6 8" id="KW-0472">Membrane</keyword>
<evidence type="ECO:0000256" key="10">
    <source>
        <dbReference type="SAM" id="SignalP"/>
    </source>
</evidence>
<dbReference type="InterPro" id="IPR000531">
    <property type="entry name" value="Beta-barrel_TonB"/>
</dbReference>
<evidence type="ECO:0000256" key="3">
    <source>
        <dbReference type="ARBA" id="ARBA00022452"/>
    </source>
</evidence>
<sequence>MKNSYVFVLFFCLMFSGVYAQENIIVTGTVLDAKTGIPVPSANIIEKGTSNGTMTDFDGNYSIEVPKNATLEISFLGYATKEVKVDGRNEIDIDLEEDASALEEVVVVGFGSQKRENVTGAVSTINMDEMIEGRPLSNATSAIEGTIPGLQITSGTGRPGTNPDLQIRGFESINGGEPLVLVNNVPMSINNINPRDIESITVLKDAAASSIYGARAAFGVVLITTKSGNKNQDPKISYSSVTSFDQPTELPKKASTFDFINALNDWGTVGFWTGQDIPTWVNLLEQYRQNPENFPDGQTETGGVTYPLTETDVIGDFYGDTGISQIHNASITGGGENSKYRIGAGFSDEDGIIVTDNDSFKKYTFNTDYSLDVTSNLLLNLNVNYLNSLTKDPFGNYYNAITFPPYVPLGNFETEDGTLVPFETPGNLERINPPRETTRDNLRVFTKLQYSPFKNLSLTGEYSYGYNSHKRINVDKQVLTANPERYSLNSVSPENTFFRKETGEGRYHAINIYGNYEKNIDRHNLNLLVGYNQEEQRNESYWARRTNLIDPNLPSLSQATGVLTSDDSYGEWSIRGVFGRINYNFAEKYFLELNGRYDGSSRFPENNRWGFFPSASIGWNIAKEKFFENLNSKVSMLKFRASYGEIGNQDIRFNNGALNLYPSIPGLAAINSSWIDPATGLRLVTLSSPQLVSSSFTWETARTSNLGVDISVFNNRLSGSFDTFKRETVDMIAPGAELSAVLGAAAPVQNVANLKSIGWEAEMKWRDKLGDFSYYIAFNVSDSQSEITKFDNEEGLLGQYYEGQKIGEIWGYESNGKYTVDDFIEGSLNENLQNGVLKDGVVKPEGIAPNPGDVMYKDLNGDGIINNGNNTLNNPGDRKIIGNNTRRYRYGIRTGASYKNFDISFFLQGVGKRDVWMNNDLVFPYRGEFSVVYDHQLDYWTPNNQDAYYPRVYPLGGGNYPYSRRTQTKYLGDGSYIRLNNVTVGYNLSENLLKNIFIESVRVFTSGENLFYKDKLPDGLNAEFNNISNGGNYPLLKKYALGINVTF</sequence>
<evidence type="ECO:0000259" key="12">
    <source>
        <dbReference type="Pfam" id="PF07715"/>
    </source>
</evidence>
<keyword evidence="14" id="KW-1185">Reference proteome</keyword>
<dbReference type="EMBL" id="JAEHNY010000011">
    <property type="protein sequence ID" value="MBI6120817.1"/>
    <property type="molecule type" value="Genomic_DNA"/>
</dbReference>
<evidence type="ECO:0000313" key="13">
    <source>
        <dbReference type="EMBL" id="MBI6120817.1"/>
    </source>
</evidence>
<keyword evidence="5 9" id="KW-0798">TonB box</keyword>
<dbReference type="InterPro" id="IPR023996">
    <property type="entry name" value="TonB-dep_OMP_SusC/RagA"/>
</dbReference>
<feature type="signal peptide" evidence="10">
    <location>
        <begin position="1"/>
        <end position="20"/>
    </location>
</feature>
<keyword evidence="10" id="KW-0732">Signal</keyword>
<proteinExistence type="inferred from homology"/>
<dbReference type="InterPro" id="IPR008969">
    <property type="entry name" value="CarboxyPept-like_regulatory"/>
</dbReference>
<comment type="caution">
    <text evidence="13">The sequence shown here is derived from an EMBL/GenBank/DDBJ whole genome shotgun (WGS) entry which is preliminary data.</text>
</comment>
<dbReference type="Gene3D" id="2.40.170.20">
    <property type="entry name" value="TonB-dependent receptor, beta-barrel domain"/>
    <property type="match status" value="1"/>
</dbReference>
<keyword evidence="3 8" id="KW-1134">Transmembrane beta strand</keyword>
<evidence type="ECO:0000256" key="8">
    <source>
        <dbReference type="PROSITE-ProRule" id="PRU01360"/>
    </source>
</evidence>
<dbReference type="SUPFAM" id="SSF56935">
    <property type="entry name" value="Porins"/>
    <property type="match status" value="1"/>
</dbReference>
<dbReference type="RefSeq" id="WP_198639052.1">
    <property type="nucleotide sequence ID" value="NZ_JAEHNY010000011.1"/>
</dbReference>
<dbReference type="PROSITE" id="PS52016">
    <property type="entry name" value="TONB_DEPENDENT_REC_3"/>
    <property type="match status" value="1"/>
</dbReference>
<organism evidence="13 14">
    <name type="scientific">Salegentibacter maritimus</name>
    <dbReference type="NCBI Taxonomy" id="2794347"/>
    <lineage>
        <taxon>Bacteria</taxon>
        <taxon>Pseudomonadati</taxon>
        <taxon>Bacteroidota</taxon>
        <taxon>Flavobacteriia</taxon>
        <taxon>Flavobacteriales</taxon>
        <taxon>Flavobacteriaceae</taxon>
        <taxon>Salegentibacter</taxon>
    </lineage>
</organism>
<evidence type="ECO:0000256" key="6">
    <source>
        <dbReference type="ARBA" id="ARBA00023136"/>
    </source>
</evidence>
<evidence type="ECO:0000256" key="7">
    <source>
        <dbReference type="ARBA" id="ARBA00023237"/>
    </source>
</evidence>
<reference evidence="13 14" key="1">
    <citation type="submission" date="2020-12" db="EMBL/GenBank/DDBJ databases">
        <title>Salegentibacter orientalis sp. nov., isolated from costal sediment.</title>
        <authorList>
            <person name="Lian F.-B."/>
        </authorList>
    </citation>
    <scope>NUCLEOTIDE SEQUENCE [LARGE SCALE GENOMIC DNA]</scope>
    <source>
        <strain evidence="13 14">F60176</strain>
    </source>
</reference>
<evidence type="ECO:0000256" key="1">
    <source>
        <dbReference type="ARBA" id="ARBA00004571"/>
    </source>
</evidence>
<dbReference type="InterPro" id="IPR037066">
    <property type="entry name" value="Plug_dom_sf"/>
</dbReference>
<keyword evidence="13" id="KW-0675">Receptor</keyword>
<name>A0ABS0TIC5_9FLAO</name>
<dbReference type="InterPro" id="IPR023997">
    <property type="entry name" value="TonB-dep_OMP_SusC/RagA_CS"/>
</dbReference>
<dbReference type="InterPro" id="IPR036942">
    <property type="entry name" value="Beta-barrel_TonB_sf"/>
</dbReference>
<dbReference type="Pfam" id="PF07715">
    <property type="entry name" value="Plug"/>
    <property type="match status" value="1"/>
</dbReference>
<feature type="domain" description="TonB-dependent receptor plug" evidence="12">
    <location>
        <begin position="116"/>
        <end position="220"/>
    </location>
</feature>
<accession>A0ABS0TIC5</accession>
<dbReference type="Pfam" id="PF13715">
    <property type="entry name" value="CarbopepD_reg_2"/>
    <property type="match status" value="1"/>
</dbReference>
<evidence type="ECO:0000259" key="11">
    <source>
        <dbReference type="Pfam" id="PF00593"/>
    </source>
</evidence>
<evidence type="ECO:0000256" key="5">
    <source>
        <dbReference type="ARBA" id="ARBA00023077"/>
    </source>
</evidence>
<feature type="domain" description="TonB-dependent receptor-like beta-barrel" evidence="11">
    <location>
        <begin position="432"/>
        <end position="1010"/>
    </location>
</feature>
<evidence type="ECO:0000256" key="4">
    <source>
        <dbReference type="ARBA" id="ARBA00022692"/>
    </source>
</evidence>
<comment type="subcellular location">
    <subcellularLocation>
        <location evidence="1 8">Cell outer membrane</location>
        <topology evidence="1 8">Multi-pass membrane protein</topology>
    </subcellularLocation>
</comment>
<keyword evidence="7 8" id="KW-0998">Cell outer membrane</keyword>
<dbReference type="Proteomes" id="UP000635665">
    <property type="component" value="Unassembled WGS sequence"/>
</dbReference>
<keyword evidence="2 8" id="KW-0813">Transport</keyword>
<dbReference type="Pfam" id="PF00593">
    <property type="entry name" value="TonB_dep_Rec_b-barrel"/>
    <property type="match status" value="1"/>
</dbReference>
<dbReference type="InterPro" id="IPR012910">
    <property type="entry name" value="Plug_dom"/>
</dbReference>
<feature type="chain" id="PRO_5045244143" evidence="10">
    <location>
        <begin position="21"/>
        <end position="1047"/>
    </location>
</feature>
<evidence type="ECO:0000313" key="14">
    <source>
        <dbReference type="Proteomes" id="UP000635665"/>
    </source>
</evidence>
<dbReference type="Gene3D" id="2.60.40.1120">
    <property type="entry name" value="Carboxypeptidase-like, regulatory domain"/>
    <property type="match status" value="1"/>
</dbReference>
<dbReference type="InterPro" id="IPR039426">
    <property type="entry name" value="TonB-dep_rcpt-like"/>
</dbReference>